<keyword evidence="2" id="KW-0732">Signal</keyword>
<dbReference type="InterPro" id="IPR007110">
    <property type="entry name" value="Ig-like_dom"/>
</dbReference>
<feature type="domain" description="Ig-like" evidence="5">
    <location>
        <begin position="31"/>
        <end position="108"/>
    </location>
</feature>
<evidence type="ECO:0000313" key="7">
    <source>
        <dbReference type="Proteomes" id="UP000002281"/>
    </source>
</evidence>
<evidence type="ECO:0000256" key="4">
    <source>
        <dbReference type="ARBA" id="ARBA00023180"/>
    </source>
</evidence>
<evidence type="ECO:0000313" key="6">
    <source>
        <dbReference type="Ensembl" id="ENSECAP00000084181.1"/>
    </source>
</evidence>
<keyword evidence="3" id="KW-0472">Membrane</keyword>
<sequence>MADIGSYRAMIATETSSVFSSYTLRIFKRLPRPYIRVDSVISENGMCHATLRCSVEEGGENVTYEWTSMGQGAVVSKKGSILNDSWSLGDLDWTYTCTAMNTVSNSISNLIHAGQLCAVSKAATGTYCPVTWILLVKVVTELTSVLCGTLPQHGLRSGARSARGIQTCEPWATEAERGNLTTTPSGWSQNSFYFAKLKLCTN</sequence>
<dbReference type="AlphaFoldDB" id="A0A9L0TAP6"/>
<evidence type="ECO:0000256" key="2">
    <source>
        <dbReference type="ARBA" id="ARBA00022729"/>
    </source>
</evidence>
<dbReference type="Gene3D" id="2.60.40.10">
    <property type="entry name" value="Immunoglobulins"/>
    <property type="match status" value="1"/>
</dbReference>
<evidence type="ECO:0000256" key="1">
    <source>
        <dbReference type="ARBA" id="ARBA00004370"/>
    </source>
</evidence>
<keyword evidence="4" id="KW-0325">Glycoprotein</keyword>
<protein>
    <recommendedName>
        <fullName evidence="5">Ig-like domain-containing protein</fullName>
    </recommendedName>
</protein>
<dbReference type="SUPFAM" id="SSF48726">
    <property type="entry name" value="Immunoglobulin"/>
    <property type="match status" value="1"/>
</dbReference>
<dbReference type="InterPro" id="IPR036179">
    <property type="entry name" value="Ig-like_dom_sf"/>
</dbReference>
<dbReference type="PROSITE" id="PS50835">
    <property type="entry name" value="IG_LIKE"/>
    <property type="match status" value="1"/>
</dbReference>
<comment type="subcellular location">
    <subcellularLocation>
        <location evidence="1">Membrane</location>
    </subcellularLocation>
</comment>
<dbReference type="InterPro" id="IPR015631">
    <property type="entry name" value="CD2/SLAM_rcpt"/>
</dbReference>
<organism evidence="6 7">
    <name type="scientific">Equus caballus</name>
    <name type="common">Horse</name>
    <dbReference type="NCBI Taxonomy" id="9796"/>
    <lineage>
        <taxon>Eukaryota</taxon>
        <taxon>Metazoa</taxon>
        <taxon>Chordata</taxon>
        <taxon>Craniata</taxon>
        <taxon>Vertebrata</taxon>
        <taxon>Euteleostomi</taxon>
        <taxon>Mammalia</taxon>
        <taxon>Eutheria</taxon>
        <taxon>Laurasiatheria</taxon>
        <taxon>Perissodactyla</taxon>
        <taxon>Equidae</taxon>
        <taxon>Equus</taxon>
    </lineage>
</organism>
<reference evidence="6" key="3">
    <citation type="submission" date="2025-09" db="UniProtKB">
        <authorList>
            <consortium name="Ensembl"/>
        </authorList>
    </citation>
    <scope>IDENTIFICATION</scope>
    <source>
        <strain evidence="6">Thoroughbred</strain>
    </source>
</reference>
<evidence type="ECO:0000259" key="5">
    <source>
        <dbReference type="PROSITE" id="PS50835"/>
    </source>
</evidence>
<reference evidence="6 7" key="1">
    <citation type="journal article" date="2009" name="Science">
        <title>Genome sequence, comparative analysis, and population genetics of the domestic horse.</title>
        <authorList>
            <consortium name="Broad Institute Genome Sequencing Platform"/>
            <consortium name="Broad Institute Whole Genome Assembly Team"/>
            <person name="Wade C.M."/>
            <person name="Giulotto E."/>
            <person name="Sigurdsson S."/>
            <person name="Zoli M."/>
            <person name="Gnerre S."/>
            <person name="Imsland F."/>
            <person name="Lear T.L."/>
            <person name="Adelson D.L."/>
            <person name="Bailey E."/>
            <person name="Bellone R.R."/>
            <person name="Bloecker H."/>
            <person name="Distl O."/>
            <person name="Edgar R.C."/>
            <person name="Garber M."/>
            <person name="Leeb T."/>
            <person name="Mauceli E."/>
            <person name="MacLeod J.N."/>
            <person name="Penedo M.C.T."/>
            <person name="Raison J.M."/>
            <person name="Sharpe T."/>
            <person name="Vogel J."/>
            <person name="Andersson L."/>
            <person name="Antczak D.F."/>
            <person name="Biagi T."/>
            <person name="Binns M.M."/>
            <person name="Chowdhary B.P."/>
            <person name="Coleman S.J."/>
            <person name="Della Valle G."/>
            <person name="Fryc S."/>
            <person name="Guerin G."/>
            <person name="Hasegawa T."/>
            <person name="Hill E.W."/>
            <person name="Jurka J."/>
            <person name="Kiialainen A."/>
            <person name="Lindgren G."/>
            <person name="Liu J."/>
            <person name="Magnani E."/>
            <person name="Mickelson J.R."/>
            <person name="Murray J."/>
            <person name="Nergadze S.G."/>
            <person name="Onofrio R."/>
            <person name="Pedroni S."/>
            <person name="Piras M.F."/>
            <person name="Raudsepp T."/>
            <person name="Rocchi M."/>
            <person name="Roeed K.H."/>
            <person name="Ryder O.A."/>
            <person name="Searle S."/>
            <person name="Skow L."/>
            <person name="Swinburne J.E."/>
            <person name="Syvaenen A.C."/>
            <person name="Tozaki T."/>
            <person name="Valberg S.J."/>
            <person name="Vaudin M."/>
            <person name="White J.R."/>
            <person name="Zody M.C."/>
            <person name="Lander E.S."/>
            <person name="Lindblad-Toh K."/>
        </authorList>
    </citation>
    <scope>NUCLEOTIDE SEQUENCE [LARGE SCALE GENOMIC DNA]</scope>
    <source>
        <strain evidence="6 7">Thoroughbred</strain>
    </source>
</reference>
<accession>A0A9L0TAP6</accession>
<dbReference type="GeneTree" id="ENSGT01030000234540"/>
<proteinExistence type="predicted"/>
<keyword evidence="7" id="KW-1185">Reference proteome</keyword>
<dbReference type="InterPro" id="IPR013783">
    <property type="entry name" value="Ig-like_fold"/>
</dbReference>
<dbReference type="PANTHER" id="PTHR12080:SF97">
    <property type="entry name" value="IG-LIKE DOMAIN-CONTAINING PROTEIN"/>
    <property type="match status" value="1"/>
</dbReference>
<dbReference type="Ensembl" id="ENSECAT00000141671.1">
    <property type="protein sequence ID" value="ENSECAP00000084181.1"/>
    <property type="gene ID" value="ENSECAG00000015500.4"/>
</dbReference>
<evidence type="ECO:0000256" key="3">
    <source>
        <dbReference type="ARBA" id="ARBA00023136"/>
    </source>
</evidence>
<name>A0A9L0TAP6_HORSE</name>
<reference evidence="6" key="2">
    <citation type="submission" date="2025-08" db="UniProtKB">
        <authorList>
            <consortium name="Ensembl"/>
        </authorList>
    </citation>
    <scope>IDENTIFICATION</scope>
    <source>
        <strain evidence="6">Thoroughbred</strain>
    </source>
</reference>
<dbReference type="GO" id="GO:0016020">
    <property type="term" value="C:membrane"/>
    <property type="evidence" value="ECO:0007669"/>
    <property type="project" value="UniProtKB-SubCell"/>
</dbReference>
<dbReference type="Proteomes" id="UP000002281">
    <property type="component" value="Chromosome 5"/>
</dbReference>
<dbReference type="PANTHER" id="PTHR12080">
    <property type="entry name" value="SIGNALING LYMPHOCYTIC ACTIVATION MOLECULE"/>
    <property type="match status" value="1"/>
</dbReference>